<sequence>RVCNGRVGVFNGALVVVERLADHSRDGRFGPRGPNRPSRSSRGQSRPQPPAVSPRSSRSPASPAGRRASPGRLASPRSPGHRASTQSPRLPPLARPPRRAARRARPSSTRSPRLPPFARPPRRAARRARPASPLSPHLPPLARPPRRAAHRARPASPTRRAGRRVASLVALAPPRHGRCSGERAAASSRRSLAARPRTAAPTRPARRCNGSTTSSRRSPDHHPCPGPGLTRTRAPGSCRAVWRAATPRAAVLCTATSCGAAAWTSSAPTSCSTSTALRQARPLRRRVQGVRRLAGAEHGVLCHAPPGPRAARGVRARRGAVPEAAAGGPRGEPVRAHLELLDCHARVSARCSAIDPRLAAPVAYPNVAKANICGNSSNMNCSHLRERQLKVFGDHEDHMITCRGLSEERISDPYLHIHATTFRDVGKQLWSHFHHQTSPKEEPHVEKDNC</sequence>
<proteinExistence type="evidence at transcript level"/>
<protein>
    <submittedName>
        <fullName evidence="2">Predicted protein</fullName>
    </submittedName>
</protein>
<feature type="compositionally biased region" description="Basic residues" evidence="1">
    <location>
        <begin position="120"/>
        <end position="129"/>
    </location>
</feature>
<evidence type="ECO:0000256" key="1">
    <source>
        <dbReference type="SAM" id="MobiDB-lite"/>
    </source>
</evidence>
<evidence type="ECO:0000313" key="2">
    <source>
        <dbReference type="EMBL" id="BAJ96101.1"/>
    </source>
</evidence>
<feature type="region of interest" description="Disordered" evidence="1">
    <location>
        <begin position="24"/>
        <end position="233"/>
    </location>
</feature>
<accession>F2DLY0</accession>
<name>F2DLY0_HORVV</name>
<feature type="compositionally biased region" description="Basic residues" evidence="1">
    <location>
        <begin position="144"/>
        <end position="153"/>
    </location>
</feature>
<feature type="non-terminal residue" evidence="2">
    <location>
        <position position="1"/>
    </location>
</feature>
<feature type="compositionally biased region" description="Low complexity" evidence="1">
    <location>
        <begin position="183"/>
        <end position="203"/>
    </location>
</feature>
<dbReference type="AlphaFoldDB" id="F2DLY0"/>
<organism evidence="2">
    <name type="scientific">Hordeum vulgare subsp. vulgare</name>
    <name type="common">Domesticated barley</name>
    <dbReference type="NCBI Taxonomy" id="112509"/>
    <lineage>
        <taxon>Eukaryota</taxon>
        <taxon>Viridiplantae</taxon>
        <taxon>Streptophyta</taxon>
        <taxon>Embryophyta</taxon>
        <taxon>Tracheophyta</taxon>
        <taxon>Spermatophyta</taxon>
        <taxon>Magnoliopsida</taxon>
        <taxon>Liliopsida</taxon>
        <taxon>Poales</taxon>
        <taxon>Poaceae</taxon>
        <taxon>BOP clade</taxon>
        <taxon>Pooideae</taxon>
        <taxon>Triticodae</taxon>
        <taxon>Triticeae</taxon>
        <taxon>Hordeinae</taxon>
        <taxon>Hordeum</taxon>
    </lineage>
</organism>
<reference evidence="2" key="1">
    <citation type="journal article" date="2011" name="Plant Physiol.">
        <title>Comprehensive sequence analysis of 24,783 barley full-length cDNAs derived from 12 clone libraries.</title>
        <authorList>
            <person name="Matsumoto T."/>
            <person name="Tanaka T."/>
            <person name="Sakai H."/>
            <person name="Amano N."/>
            <person name="Kanamori H."/>
            <person name="Kurita K."/>
            <person name="Kikuta A."/>
            <person name="Kamiya K."/>
            <person name="Yamamoto M."/>
            <person name="Ikawa H."/>
            <person name="Fujii N."/>
            <person name="Hori K."/>
            <person name="Itoh T."/>
            <person name="Sato K."/>
        </authorList>
    </citation>
    <scope>NUCLEOTIDE SEQUENCE</scope>
    <source>
        <tissue evidence="2">Shoot and root</tissue>
    </source>
</reference>
<dbReference type="EMBL" id="AK364898">
    <property type="protein sequence ID" value="BAJ96101.1"/>
    <property type="molecule type" value="mRNA"/>
</dbReference>
<feature type="compositionally biased region" description="Low complexity" evidence="1">
    <location>
        <begin position="53"/>
        <end position="72"/>
    </location>
</feature>
<feature type="compositionally biased region" description="Low complexity" evidence="1">
    <location>
        <begin position="31"/>
        <end position="46"/>
    </location>
</feature>
<feature type="compositionally biased region" description="Basic residues" evidence="1">
    <location>
        <begin position="96"/>
        <end position="105"/>
    </location>
</feature>